<feature type="transmembrane region" description="Helical" evidence="1">
    <location>
        <begin position="12"/>
        <end position="32"/>
    </location>
</feature>
<evidence type="ECO:0000313" key="2">
    <source>
        <dbReference type="EMBL" id="CAH8356178.1"/>
    </source>
</evidence>
<dbReference type="EMBL" id="CAKOAT010216265">
    <property type="protein sequence ID" value="CAH8356178.1"/>
    <property type="molecule type" value="Genomic_DNA"/>
</dbReference>
<dbReference type="Proteomes" id="UP001642260">
    <property type="component" value="Unassembled WGS sequence"/>
</dbReference>
<name>A0ABC8KGY1_ERUVS</name>
<dbReference type="AlphaFoldDB" id="A0ABC8KGY1"/>
<keyword evidence="1" id="KW-0812">Transmembrane</keyword>
<reference evidence="2 3" key="1">
    <citation type="submission" date="2022-03" db="EMBL/GenBank/DDBJ databases">
        <authorList>
            <person name="Macdonald S."/>
            <person name="Ahmed S."/>
            <person name="Newling K."/>
        </authorList>
    </citation>
    <scope>NUCLEOTIDE SEQUENCE [LARGE SCALE GENOMIC DNA]</scope>
</reference>
<evidence type="ECO:0000313" key="3">
    <source>
        <dbReference type="Proteomes" id="UP001642260"/>
    </source>
</evidence>
<keyword evidence="1" id="KW-1133">Transmembrane helix</keyword>
<evidence type="ECO:0000256" key="1">
    <source>
        <dbReference type="SAM" id="Phobius"/>
    </source>
</evidence>
<accession>A0ABC8KGY1</accession>
<gene>
    <name evidence="2" type="ORF">ERUC_LOCUS21933</name>
</gene>
<sequence>MVYCTMSWKQTLYVIIMHTLIVSSSVAALLFIKHEKIPLNRYKNLPGLLFLYVYVNIACATRGSPGVRFGFRFLGPP</sequence>
<organism evidence="2 3">
    <name type="scientific">Eruca vesicaria subsp. sativa</name>
    <name type="common">Garden rocket</name>
    <name type="synonym">Eruca sativa</name>
    <dbReference type="NCBI Taxonomy" id="29727"/>
    <lineage>
        <taxon>Eukaryota</taxon>
        <taxon>Viridiplantae</taxon>
        <taxon>Streptophyta</taxon>
        <taxon>Embryophyta</taxon>
        <taxon>Tracheophyta</taxon>
        <taxon>Spermatophyta</taxon>
        <taxon>Magnoliopsida</taxon>
        <taxon>eudicotyledons</taxon>
        <taxon>Gunneridae</taxon>
        <taxon>Pentapetalae</taxon>
        <taxon>rosids</taxon>
        <taxon>malvids</taxon>
        <taxon>Brassicales</taxon>
        <taxon>Brassicaceae</taxon>
        <taxon>Brassiceae</taxon>
        <taxon>Eruca</taxon>
    </lineage>
</organism>
<keyword evidence="3" id="KW-1185">Reference proteome</keyword>
<comment type="caution">
    <text evidence="2">The sequence shown here is derived from an EMBL/GenBank/DDBJ whole genome shotgun (WGS) entry which is preliminary data.</text>
</comment>
<feature type="transmembrane region" description="Helical" evidence="1">
    <location>
        <begin position="44"/>
        <end position="63"/>
    </location>
</feature>
<protein>
    <submittedName>
        <fullName evidence="2">Uncharacterized protein</fullName>
    </submittedName>
</protein>
<proteinExistence type="predicted"/>
<keyword evidence="1" id="KW-0472">Membrane</keyword>